<dbReference type="EMBL" id="CAAALY010003701">
    <property type="protein sequence ID" value="VEL08335.1"/>
    <property type="molecule type" value="Genomic_DNA"/>
</dbReference>
<dbReference type="AlphaFoldDB" id="A0A448WCC3"/>
<protein>
    <submittedName>
        <fullName evidence="1">Uncharacterized protein</fullName>
    </submittedName>
</protein>
<evidence type="ECO:0000313" key="1">
    <source>
        <dbReference type="EMBL" id="VEL08335.1"/>
    </source>
</evidence>
<organism evidence="1 2">
    <name type="scientific">Protopolystoma xenopodis</name>
    <dbReference type="NCBI Taxonomy" id="117903"/>
    <lineage>
        <taxon>Eukaryota</taxon>
        <taxon>Metazoa</taxon>
        <taxon>Spiralia</taxon>
        <taxon>Lophotrochozoa</taxon>
        <taxon>Platyhelminthes</taxon>
        <taxon>Monogenea</taxon>
        <taxon>Polyopisthocotylea</taxon>
        <taxon>Polystomatidea</taxon>
        <taxon>Polystomatidae</taxon>
        <taxon>Protopolystoma</taxon>
    </lineage>
</organism>
<dbReference type="Proteomes" id="UP000784294">
    <property type="component" value="Unassembled WGS sequence"/>
</dbReference>
<reference evidence="1" key="1">
    <citation type="submission" date="2018-11" db="EMBL/GenBank/DDBJ databases">
        <authorList>
            <consortium name="Pathogen Informatics"/>
        </authorList>
    </citation>
    <scope>NUCLEOTIDE SEQUENCE</scope>
</reference>
<comment type="caution">
    <text evidence="1">The sequence shown here is derived from an EMBL/GenBank/DDBJ whole genome shotgun (WGS) entry which is preliminary data.</text>
</comment>
<gene>
    <name evidence="1" type="ORF">PXEA_LOCUS1775</name>
</gene>
<name>A0A448WCC3_9PLAT</name>
<evidence type="ECO:0000313" key="2">
    <source>
        <dbReference type="Proteomes" id="UP000784294"/>
    </source>
</evidence>
<sequence>MIPSDEPDVLLEEHYFYSFESAQFHLSQDDPQFSIIGIYRPWDYDITMCLKEELVELELRYEMIVDDKKKAKYIELSKDLVNVIGLASMRFLWEKLNINVSPLRFQNLLVSIKEVYASITFRIIESDKYAECEFKYTYIDLFIYVFICIN</sequence>
<accession>A0A448WCC3</accession>
<proteinExistence type="predicted"/>
<keyword evidence="2" id="KW-1185">Reference proteome</keyword>